<dbReference type="InterPro" id="IPR002661">
    <property type="entry name" value="Ribosome_recyc_fac"/>
</dbReference>
<accession>Q1V2V3</accession>
<dbReference type="FunFam" id="1.10.132.20:FF:000001">
    <property type="entry name" value="Ribosome-recycling factor"/>
    <property type="match status" value="1"/>
</dbReference>
<dbReference type="AlphaFoldDB" id="Q1V2V3"/>
<dbReference type="GO" id="GO:0005737">
    <property type="term" value="C:cytoplasm"/>
    <property type="evidence" value="ECO:0007669"/>
    <property type="project" value="UniProtKB-SubCell"/>
</dbReference>
<evidence type="ECO:0000256" key="4">
    <source>
        <dbReference type="ARBA" id="ARBA00022917"/>
    </source>
</evidence>
<gene>
    <name evidence="6" type="primary">frr</name>
    <name evidence="8" type="ORF">PU1002_01871</name>
</gene>
<comment type="function">
    <text evidence="5 6">Responsible for the release of ribosomes from messenger RNA at the termination of protein biosynthesis. May increase the efficiency of translation by recycling ribosomes from one round of translation to another.</text>
</comment>
<comment type="subcellular location">
    <subcellularLocation>
        <location evidence="1 6">Cytoplasm</location>
    </subcellularLocation>
</comment>
<dbReference type="GO" id="GO:0006415">
    <property type="term" value="P:translational termination"/>
    <property type="evidence" value="ECO:0007669"/>
    <property type="project" value="UniProtKB-UniRule"/>
</dbReference>
<dbReference type="InterPro" id="IPR036191">
    <property type="entry name" value="RRF_sf"/>
</dbReference>
<dbReference type="Gene3D" id="3.30.1360.40">
    <property type="match status" value="1"/>
</dbReference>
<dbReference type="PANTHER" id="PTHR20982:SF3">
    <property type="entry name" value="MITOCHONDRIAL RIBOSOME RECYCLING FACTOR PSEUDO 1"/>
    <property type="match status" value="1"/>
</dbReference>
<dbReference type="FunFam" id="3.30.1360.40:FF:000001">
    <property type="entry name" value="Ribosome-recycling factor"/>
    <property type="match status" value="1"/>
</dbReference>
<evidence type="ECO:0000256" key="1">
    <source>
        <dbReference type="ARBA" id="ARBA00004496"/>
    </source>
</evidence>
<protein>
    <recommendedName>
        <fullName evidence="6">Ribosome-recycling factor</fullName>
        <shortName evidence="6">RRF</shortName>
    </recommendedName>
    <alternativeName>
        <fullName evidence="6">Ribosome-releasing factor</fullName>
    </alternativeName>
</protein>
<dbReference type="Pfam" id="PF01765">
    <property type="entry name" value="RRF"/>
    <property type="match status" value="1"/>
</dbReference>
<dbReference type="Gene3D" id="1.10.132.20">
    <property type="entry name" value="Ribosome-recycling factor"/>
    <property type="match status" value="1"/>
</dbReference>
<comment type="caution">
    <text evidence="8">The sequence shown here is derived from an EMBL/GenBank/DDBJ whole genome shotgun (WGS) entry which is preliminary data.</text>
</comment>
<dbReference type="PANTHER" id="PTHR20982">
    <property type="entry name" value="RIBOSOME RECYCLING FACTOR"/>
    <property type="match status" value="1"/>
</dbReference>
<evidence type="ECO:0000313" key="9">
    <source>
        <dbReference type="Proteomes" id="UP000005306"/>
    </source>
</evidence>
<reference evidence="8 9" key="1">
    <citation type="submission" date="2006-04" db="EMBL/GenBank/DDBJ databases">
        <authorList>
            <person name="Giovannoni S.J."/>
            <person name="Cho J.-C."/>
            <person name="Ferriera S."/>
            <person name="Johnson J."/>
            <person name="Kravitz S."/>
            <person name="Halpern A."/>
            <person name="Remington K."/>
            <person name="Beeson K."/>
            <person name="Tran B."/>
            <person name="Rogers Y.-H."/>
            <person name="Friedman R."/>
            <person name="Venter J.C."/>
        </authorList>
    </citation>
    <scope>NUCLEOTIDE SEQUENCE [LARGE SCALE GENOMIC DNA]</scope>
    <source>
        <strain evidence="8 9">HTCC1002</strain>
    </source>
</reference>
<dbReference type="HOGENOM" id="CLU_073981_2_0_5"/>
<dbReference type="EMBL" id="AAPV01000001">
    <property type="protein sequence ID" value="EAS84425.1"/>
    <property type="molecule type" value="Genomic_DNA"/>
</dbReference>
<dbReference type="HAMAP" id="MF_00040">
    <property type="entry name" value="RRF"/>
    <property type="match status" value="1"/>
</dbReference>
<dbReference type="InterPro" id="IPR023584">
    <property type="entry name" value="Ribosome_recyc_fac_dom"/>
</dbReference>
<dbReference type="NCBIfam" id="TIGR00496">
    <property type="entry name" value="frr"/>
    <property type="match status" value="1"/>
</dbReference>
<evidence type="ECO:0000256" key="5">
    <source>
        <dbReference type="ARBA" id="ARBA00025050"/>
    </source>
</evidence>
<sequence length="183" mass="21024">MFNEKTYSQKMDKTIEVFQKELTSLRTGRANASMLDLVKVDVYGQAMPLNQVSSITTPDARTINIQVWDLNNVPLVDTAIKKSELGLNPQIDGQLIRLPVPDLNEERRTEIKKLIKSMGEKCKISIRNIRREANDDLKNLVKEKIISEDEEKINEKLVQSFTDEHIKIIDTKVEAKEKEIMTI</sequence>
<name>Q1V2V3_PELU1</name>
<evidence type="ECO:0000259" key="7">
    <source>
        <dbReference type="Pfam" id="PF01765"/>
    </source>
</evidence>
<organism evidence="8 9">
    <name type="scientific">Pelagibacter ubique (strain HTCC1002)</name>
    <dbReference type="NCBI Taxonomy" id="314261"/>
    <lineage>
        <taxon>Bacteria</taxon>
        <taxon>Pseudomonadati</taxon>
        <taxon>Pseudomonadota</taxon>
        <taxon>Alphaproteobacteria</taxon>
        <taxon>Candidatus Pelagibacterales</taxon>
        <taxon>Candidatus Pelagibacteraceae</taxon>
        <taxon>Candidatus Pelagibacter</taxon>
    </lineage>
</organism>
<feature type="domain" description="Ribosome recycling factor" evidence="7">
    <location>
        <begin position="18"/>
        <end position="181"/>
    </location>
</feature>
<proteinExistence type="inferred from homology"/>
<dbReference type="Proteomes" id="UP000005306">
    <property type="component" value="Unassembled WGS sequence"/>
</dbReference>
<dbReference type="GO" id="GO:0043023">
    <property type="term" value="F:ribosomal large subunit binding"/>
    <property type="evidence" value="ECO:0007669"/>
    <property type="project" value="TreeGrafter"/>
</dbReference>
<comment type="similarity">
    <text evidence="2 6">Belongs to the RRF family.</text>
</comment>
<dbReference type="SUPFAM" id="SSF55194">
    <property type="entry name" value="Ribosome recycling factor, RRF"/>
    <property type="match status" value="1"/>
</dbReference>
<evidence type="ECO:0000256" key="2">
    <source>
        <dbReference type="ARBA" id="ARBA00005912"/>
    </source>
</evidence>
<evidence type="ECO:0000313" key="8">
    <source>
        <dbReference type="EMBL" id="EAS84425.1"/>
    </source>
</evidence>
<dbReference type="CDD" id="cd00520">
    <property type="entry name" value="RRF"/>
    <property type="match status" value="1"/>
</dbReference>
<evidence type="ECO:0000256" key="3">
    <source>
        <dbReference type="ARBA" id="ARBA00022490"/>
    </source>
</evidence>
<dbReference type="RefSeq" id="WP_006997012.1">
    <property type="nucleotide sequence ID" value="NZ_CH724130.1"/>
</dbReference>
<keyword evidence="3 6" id="KW-0963">Cytoplasm</keyword>
<evidence type="ECO:0000256" key="6">
    <source>
        <dbReference type="HAMAP-Rule" id="MF_00040"/>
    </source>
</evidence>
<keyword evidence="4 6" id="KW-0648">Protein biosynthesis</keyword>